<dbReference type="GO" id="GO:0008270">
    <property type="term" value="F:zinc ion binding"/>
    <property type="evidence" value="ECO:0007669"/>
    <property type="project" value="UniProtKB-KW"/>
</dbReference>
<dbReference type="EMBL" id="GL877414">
    <property type="protein sequence ID" value="ELA47627.1"/>
    <property type="molecule type" value="Genomic_DNA"/>
</dbReference>
<evidence type="ECO:0000313" key="4">
    <source>
        <dbReference type="Proteomes" id="UP000011081"/>
    </source>
</evidence>
<dbReference type="InterPro" id="IPR037381">
    <property type="entry name" value="RFWD3"/>
</dbReference>
<dbReference type="GeneID" id="19878711"/>
<dbReference type="OrthoDB" id="8062037at2759"/>
<dbReference type="InterPro" id="IPR015943">
    <property type="entry name" value="WD40/YVTN_repeat-like_dom_sf"/>
</dbReference>
<dbReference type="STRING" id="948595.L2GW80"/>
<name>L2GW80_VAVCU</name>
<dbReference type="OMA" id="NSCIRKW"/>
<dbReference type="HOGENOM" id="CLU_637927_0_0_1"/>
<reference evidence="4" key="1">
    <citation type="submission" date="2011-03" db="EMBL/GenBank/DDBJ databases">
        <title>The genome sequence of Vavraia culicis strain floridensis.</title>
        <authorList>
            <consortium name="The Broad Institute Genome Sequencing Platform"/>
            <person name="Cuomo C."/>
            <person name="Becnel J."/>
            <person name="Sanscrainte N."/>
            <person name="Young S.K."/>
            <person name="Zeng Q."/>
            <person name="Gargeya S."/>
            <person name="Fitzgerald M."/>
            <person name="Haas B."/>
            <person name="Abouelleil A."/>
            <person name="Alvarado L."/>
            <person name="Arachchi H.M."/>
            <person name="Berlin A."/>
            <person name="Chapman S.B."/>
            <person name="Gearin G."/>
            <person name="Goldberg J."/>
            <person name="Griggs A."/>
            <person name="Gujja S."/>
            <person name="Hansen M."/>
            <person name="Heiman D."/>
            <person name="Howarth C."/>
            <person name="Larimer J."/>
            <person name="Lui A."/>
            <person name="MacDonald P.J.P."/>
            <person name="McCowen C."/>
            <person name="Montmayeur A."/>
            <person name="Murphy C."/>
            <person name="Neiman D."/>
            <person name="Pearson M."/>
            <person name="Priest M."/>
            <person name="Roberts A."/>
            <person name="Saif S."/>
            <person name="Shea T."/>
            <person name="Sisk P."/>
            <person name="Stolte C."/>
            <person name="Sykes S."/>
            <person name="Wortman J."/>
            <person name="Nusbaum C."/>
            <person name="Birren B."/>
        </authorList>
    </citation>
    <scope>NUCLEOTIDE SEQUENCE [LARGE SCALE GENOMIC DNA]</scope>
    <source>
        <strain evidence="4">floridensis</strain>
    </source>
</reference>
<accession>L2GW80</accession>
<dbReference type="PANTHER" id="PTHR16047">
    <property type="entry name" value="RFWD3 PROTEIN"/>
    <property type="match status" value="1"/>
</dbReference>
<dbReference type="VEuPathDB" id="MicrosporidiaDB:VCUG_00828"/>
<dbReference type="GO" id="GO:0016567">
    <property type="term" value="P:protein ubiquitination"/>
    <property type="evidence" value="ECO:0007669"/>
    <property type="project" value="InterPro"/>
</dbReference>
<evidence type="ECO:0000313" key="3">
    <source>
        <dbReference type="EMBL" id="ELA47627.1"/>
    </source>
</evidence>
<protein>
    <recommendedName>
        <fullName evidence="2">RING-type domain-containing protein</fullName>
    </recommendedName>
</protein>
<dbReference type="Pfam" id="PF13639">
    <property type="entry name" value="zf-RING_2"/>
    <property type="match status" value="1"/>
</dbReference>
<dbReference type="GO" id="GO:0036297">
    <property type="term" value="P:interstrand cross-link repair"/>
    <property type="evidence" value="ECO:0007669"/>
    <property type="project" value="InterPro"/>
</dbReference>
<organism evidence="3 4">
    <name type="scientific">Vavraia culicis (isolate floridensis)</name>
    <name type="common">Microsporidian parasite</name>
    <dbReference type="NCBI Taxonomy" id="948595"/>
    <lineage>
        <taxon>Eukaryota</taxon>
        <taxon>Fungi</taxon>
        <taxon>Fungi incertae sedis</taxon>
        <taxon>Microsporidia</taxon>
        <taxon>Pleistophoridae</taxon>
        <taxon>Vavraia</taxon>
    </lineage>
</organism>
<dbReference type="InterPro" id="IPR013083">
    <property type="entry name" value="Znf_RING/FYVE/PHD"/>
</dbReference>
<dbReference type="Gene3D" id="3.30.40.10">
    <property type="entry name" value="Zinc/RING finger domain, C3HC4 (zinc finger)"/>
    <property type="match status" value="1"/>
</dbReference>
<proteinExistence type="predicted"/>
<keyword evidence="1" id="KW-0863">Zinc-finger</keyword>
<dbReference type="Gene3D" id="2.130.10.10">
    <property type="entry name" value="YVTN repeat-like/Quinoprotein amine dehydrogenase"/>
    <property type="match status" value="1"/>
</dbReference>
<gene>
    <name evidence="3" type="ORF">VCUG_00828</name>
</gene>
<dbReference type="SUPFAM" id="SSF101908">
    <property type="entry name" value="Putative isomerase YbhE"/>
    <property type="match status" value="1"/>
</dbReference>
<dbReference type="InterPro" id="IPR001841">
    <property type="entry name" value="Znf_RING"/>
</dbReference>
<dbReference type="InParanoid" id="L2GW80"/>
<keyword evidence="1" id="KW-0479">Metal-binding</keyword>
<dbReference type="SUPFAM" id="SSF57850">
    <property type="entry name" value="RING/U-box"/>
    <property type="match status" value="1"/>
</dbReference>
<dbReference type="RefSeq" id="XP_008073848.1">
    <property type="nucleotide sequence ID" value="XM_008075657.1"/>
</dbReference>
<evidence type="ECO:0000259" key="2">
    <source>
        <dbReference type="PROSITE" id="PS50089"/>
    </source>
</evidence>
<dbReference type="PANTHER" id="PTHR16047:SF7">
    <property type="entry name" value="E3 UBIQUITIN-PROTEIN LIGASE RFWD3"/>
    <property type="match status" value="1"/>
</dbReference>
<dbReference type="GO" id="GO:0004842">
    <property type="term" value="F:ubiquitin-protein transferase activity"/>
    <property type="evidence" value="ECO:0007669"/>
    <property type="project" value="InterPro"/>
</dbReference>
<dbReference type="SMART" id="SM00184">
    <property type="entry name" value="RING"/>
    <property type="match status" value="1"/>
</dbReference>
<keyword evidence="4" id="KW-1185">Reference proteome</keyword>
<evidence type="ECO:0000256" key="1">
    <source>
        <dbReference type="PROSITE-ProRule" id="PRU00175"/>
    </source>
</evidence>
<dbReference type="PROSITE" id="PS50089">
    <property type="entry name" value="ZF_RING_2"/>
    <property type="match status" value="1"/>
</dbReference>
<dbReference type="Proteomes" id="UP000011081">
    <property type="component" value="Unassembled WGS sequence"/>
</dbReference>
<dbReference type="GO" id="GO:0005634">
    <property type="term" value="C:nucleus"/>
    <property type="evidence" value="ECO:0007669"/>
    <property type="project" value="InterPro"/>
</dbReference>
<dbReference type="AlphaFoldDB" id="L2GW80"/>
<feature type="domain" description="RING-type" evidence="2">
    <location>
        <begin position="8"/>
        <end position="53"/>
    </location>
</feature>
<sequence>MVDNSDKCTICLNTYTLTDAHRPTSLECGHLFGNSCIRKWFNKQKSALCPTCTKTCRLRNLRPIYATQIIACENDGSVERIIALQEERNRMEMENVRLMTLIELLQKELKKGASSKKNERADVVAYRFIRRCPFVLKDKNIFVEYEQCENAVLMTFCNEQAFGLKKIDGMDMASVEIVFQVKYKELAALTRQDSSTCADKRTVRIKDLKVSPFNDSTVILCYENTVKMVNTANNSVLMSLSLQEEITSLTYDHTDRNVIFAGDVKGYVYRIDLTGDISRTQIGDSAIHSMHKISSVVYCGCVNGVYVYDRRIEKYEMLTITNLTGDDRGILVTVRDRSTMVMHLLIENNTKMAEEHGNTDDYIFNKHFFNFKETKRLRDRVCDGNMFVINNEKKAVMVYDIVGNIRKILWCGEIITGFCIGVDKIYILTCKGFMIYGV</sequence>
<keyword evidence="1" id="KW-0862">Zinc</keyword>